<dbReference type="PANTHER" id="PTHR45951:SF7">
    <property type="entry name" value="SSD DOMAIN-CONTAINING PROTEIN"/>
    <property type="match status" value="1"/>
</dbReference>
<evidence type="ECO:0000256" key="2">
    <source>
        <dbReference type="ARBA" id="ARBA00022692"/>
    </source>
</evidence>
<dbReference type="InterPro" id="IPR004869">
    <property type="entry name" value="MMPL_dom"/>
</dbReference>
<evidence type="ECO:0000256" key="6">
    <source>
        <dbReference type="ARBA" id="ARBA00038046"/>
    </source>
</evidence>
<feature type="transmembrane region" description="Helical" evidence="7">
    <location>
        <begin position="1556"/>
        <end position="1577"/>
    </location>
</feature>
<evidence type="ECO:0000256" key="4">
    <source>
        <dbReference type="ARBA" id="ARBA00023136"/>
    </source>
</evidence>
<evidence type="ECO:0000256" key="5">
    <source>
        <dbReference type="ARBA" id="ARBA00023180"/>
    </source>
</evidence>
<dbReference type="RefSeq" id="XP_009034962.1">
    <property type="nucleotide sequence ID" value="XM_009036714.1"/>
</dbReference>
<name>F0Y4J7_AURAN</name>
<dbReference type="InterPro" id="IPR052081">
    <property type="entry name" value="Dispatched_Hh_regulator"/>
</dbReference>
<dbReference type="Pfam" id="PF03176">
    <property type="entry name" value="MMPL"/>
    <property type="match status" value="1"/>
</dbReference>
<dbReference type="Pfam" id="PF12349">
    <property type="entry name" value="Sterol-sensing"/>
    <property type="match status" value="1"/>
</dbReference>
<dbReference type="InParanoid" id="F0Y4J7"/>
<dbReference type="Gene3D" id="3.60.21.70">
    <property type="entry name" value="PhoD-like phosphatase"/>
    <property type="match status" value="1"/>
</dbReference>
<dbReference type="Pfam" id="PF09423">
    <property type="entry name" value="PhoD"/>
    <property type="match status" value="1"/>
</dbReference>
<dbReference type="GO" id="GO:0016020">
    <property type="term" value="C:membrane"/>
    <property type="evidence" value="ECO:0007669"/>
    <property type="project" value="UniProtKB-SubCell"/>
</dbReference>
<keyword evidence="3 7" id="KW-1133">Transmembrane helix</keyword>
<reference evidence="9 10" key="1">
    <citation type="journal article" date="2011" name="Proc. Natl. Acad. Sci. U.S.A.">
        <title>Niche of harmful alga Aureococcus anophagefferens revealed through ecogenomics.</title>
        <authorList>
            <person name="Gobler C.J."/>
            <person name="Berry D.L."/>
            <person name="Dyhrman S.T."/>
            <person name="Wilhelm S.W."/>
            <person name="Salamov A."/>
            <person name="Lobanov A.V."/>
            <person name="Zhang Y."/>
            <person name="Collier J.L."/>
            <person name="Wurch L.L."/>
            <person name="Kustka A.B."/>
            <person name="Dill B.D."/>
            <person name="Shah M."/>
            <person name="VerBerkmoes N.C."/>
            <person name="Kuo A."/>
            <person name="Terry A."/>
            <person name="Pangilinan J."/>
            <person name="Lindquist E.A."/>
            <person name="Lucas S."/>
            <person name="Paulsen I.T."/>
            <person name="Hattenrath-Lehmann T.K."/>
            <person name="Talmage S.C."/>
            <person name="Walker E.A."/>
            <person name="Koch F."/>
            <person name="Burson A.M."/>
            <person name="Marcoval M.A."/>
            <person name="Tang Y.Z."/>
            <person name="Lecleir G.R."/>
            <person name="Coyne K.J."/>
            <person name="Berg G.M."/>
            <person name="Bertrand E.M."/>
            <person name="Saito M.A."/>
            <person name="Gladyshev V.N."/>
            <person name="Grigoriev I.V."/>
        </authorList>
    </citation>
    <scope>NUCLEOTIDE SEQUENCE [LARGE SCALE GENOMIC DNA]</scope>
    <source>
        <strain evidence="10">CCMP 1984</strain>
    </source>
</reference>
<dbReference type="Proteomes" id="UP000002729">
    <property type="component" value="Unassembled WGS sequence"/>
</dbReference>
<feature type="transmembrane region" description="Helical" evidence="7">
    <location>
        <begin position="2026"/>
        <end position="2047"/>
    </location>
</feature>
<dbReference type="EMBL" id="GL833124">
    <property type="protein sequence ID" value="EGB10132.1"/>
    <property type="molecule type" value="Genomic_DNA"/>
</dbReference>
<dbReference type="SUPFAM" id="SSF56300">
    <property type="entry name" value="Metallo-dependent phosphatases"/>
    <property type="match status" value="1"/>
</dbReference>
<dbReference type="OrthoDB" id="429851at2759"/>
<evidence type="ECO:0000313" key="10">
    <source>
        <dbReference type="Proteomes" id="UP000002729"/>
    </source>
</evidence>
<dbReference type="InterPro" id="IPR053958">
    <property type="entry name" value="HMGCR/SNAP/NPC1-like_SSD"/>
</dbReference>
<proteinExistence type="inferred from homology"/>
<dbReference type="Gene3D" id="1.20.1640.10">
    <property type="entry name" value="Multidrug efflux transporter AcrB transmembrane domain"/>
    <property type="match status" value="2"/>
</dbReference>
<keyword evidence="4 7" id="KW-0472">Membrane</keyword>
<feature type="transmembrane region" description="Helical" evidence="7">
    <location>
        <begin position="1444"/>
        <end position="1463"/>
    </location>
</feature>
<dbReference type="InterPro" id="IPR029052">
    <property type="entry name" value="Metallo-depent_PP-like"/>
</dbReference>
<dbReference type="InterPro" id="IPR000731">
    <property type="entry name" value="SSD"/>
</dbReference>
<feature type="transmembrane region" description="Helical" evidence="7">
    <location>
        <begin position="1589"/>
        <end position="1612"/>
    </location>
</feature>
<sequence length="2378" mass="256399">MGALSDYVGALKFANEAAVRRAIAFVSARGDAPGLLRVLDGHLKDRVAEEMPPSAASFCPYAGMTWASGPWARMVEHEDGTSGATLFGEGLALVAAMADAEITRVHVRVAEPSSKLDALLIALHPRPAPSPASYARSFGPSRGPAPQEAAIGSALGVGEGHGFNEAHCGPWRYGDNVPAWVFLAWLLKVEYGEWRVEDANSGALFVLRDEGLRASSPEGLAVLARYVDATFHLENPRIADAGGARAVTVSCLQKEQASFAGKLGNKVKWDLTKKLRAALTAVDLVTCLCVLGVGGAGGTSWRFALSNALCQAVDRVGRADDAAARRAVAQVYTIFEVIYGAEDVAAAMPVGTSVAAVYAAAKEASGYLGAAELAARREATRAERKAARAEAGLAARAELKTEDGCAAALARAEQKKATAALVTEDKCRAEEAERGALDLAAAELEESGCAARDSAAAAWAREEAAVESEAKVAALEAALCRAKIERDEATREAREARDGAEAEAARVTAALKEKERVKARTAEAAEASAEAAGAQAVACAEFYSVARNVARARNVLRDAEGLRPLQLPRTGAQLDAVARRASKAQQKAAALKDASAADVARRAAAADKFDWLYRVDEKKTCGFFAKSGDGLWIPFATSAALVKDAAFVAAAPFLANKAPETALSNVSNVLKGRMEAKGPVELCYWPPEEATDALIELANRVFPRKPTKRLAETAAAAPAAAAPLLYSCVLAVDYTHDWPLYRAAFGSCNKQDKPQPLWPVIGAAAPQLWLWTGDAVYAHGSAAALARAVDRQRRNANYSAFAKGVVVDGAWDDHDLGVNDAGRGVAELAARRRAYVELFDDAARRRERAEERRGVYGSRRFGPPGRRATVLLLDTRSFRDDYLLPSWNVGSWCFGIPVLGRLAPLAAAALRLVSGLLDLPRRADFGGDVLGEAQWAWLERELLDARDSSFVVVASSVQVLTSNPTFESWAHFPKAKRRLLALLYATNASGVALLSGDVHHAEVAAPAPGPVCGDVVEVTSSGLTHAMSTSAVTKLLFPPLLRYFHAHRPEPGAYYADPNFGRLDFDWEARTMTVSARDGDGAAVLAAEISSSSSRGSASGLASRLASTQRNTIGAGAMELKEDDKLKTPHAIEAAAEVEAARRSFKKKANRNSVIKRLEAASSSGVDAVSLLLVRRPKAVIFGVIFLTILGVGVTVACNFSLSKPTEYDWEVPDDKFTLLRDMIEDASDETDEAAALRVRGDATFPFYFMYDAEPKFRDTCDGPAGILTARNVQAMCEAERVFTGLDKYQDYCVLDTAGACTPLAYSVLRVFYDGDGAARCPLLNQSAVDAGWATMRDHEAAYLFFVDAGAFERGFPCRARSIVYTGSPLAGYENLAKRNDNQYWRAANELGAEAEADLWDHYHMEGHFLKSPYDERARAGASGEKMSVLWFSPLVESFEWTRLTTEDFMVAFGSVLFVWLYISKHTGSLFVGSMAMLQITMSLPLSLFFYRCVFWIRYFSSMQMLVIFVILGVGADDVFVFSDAWHQAAPIAGDRPPAGDGAATEAYLHRRLKYAYVRALQSMMNTSFTTAVAFLATGVHPVMPISTFGIYAAVCVLVNYALAMTFTPAILVVQDRLEQARWCCWGKARCRNDAADADPARHEGGRAVEAYLRVMEAGAPRKPVAWVLVAVLAALSGAAASFASRLEPPAKPEKWFRSTHMFQQAFDLSDGAYGTNEDRYYHALHFVFGMDTLVRRNFDIYVPERRRGRVRYAAGFDLSPAASQDAILASCDLVENFPCSSGACEFGLLARPNTTLCFMREFQRWHGGAYGASTYGLNKTTFDARLRVFRDTTAPENADLYSSWSDVIGYVDGELRYARVDARVSMDNLAPVSDKKDCLERSNALLSDVRALARGVDGLPKVFQFSRAWLWYKCQIALVHGLLVGISIAFPVAFVVLAVATQNVVLALFAITCIGCIVAGVLGLCFLCGWSLGIRESVAGVIVIGLAVDYTIHLGHMYDHGRIHENLATREDRTKYAMRKMGHTVFAGAITTAGSASLMLLCQLTFFVQMALLIVFTISFSIFMALLFFVPLLWAFGPQGDQGNLLHIWTSLRARWDRRGPDVGSLFLPDDEPDDDAAESKEDTAVPAAPAKHSVLMIAEDLPCGGKTLKATLPAGKACGASTLLKLFAKRFALDWAALALRPPEGALLLAGDRVVFGDELSVFTVVLAPAPEAAEPLSAHATVAVYDGAAGGRATFRVARYLRYAAVAPHHAEGLQETFAFDVAAADAQTRELADETTAALSAVVAAIPAGARVELEWVQLAMPGRPRRVVRQVQKLEALTEAAEAALAKRYPAPRLMMRKEEVAKGAVFELEGCTCAACVPPPVCVPCAPDNLIR</sequence>
<dbReference type="GeneID" id="20224017"/>
<keyword evidence="10" id="KW-1185">Reference proteome</keyword>
<accession>F0Y4J7</accession>
<dbReference type="PROSITE" id="PS50156">
    <property type="entry name" value="SSD"/>
    <property type="match status" value="1"/>
</dbReference>
<keyword evidence="2 7" id="KW-0812">Transmembrane</keyword>
<organism evidence="10">
    <name type="scientific">Aureococcus anophagefferens</name>
    <name type="common">Harmful bloom alga</name>
    <dbReference type="NCBI Taxonomy" id="44056"/>
    <lineage>
        <taxon>Eukaryota</taxon>
        <taxon>Sar</taxon>
        <taxon>Stramenopiles</taxon>
        <taxon>Ochrophyta</taxon>
        <taxon>Pelagophyceae</taxon>
        <taxon>Pelagomonadales</taxon>
        <taxon>Pelagomonadaceae</taxon>
        <taxon>Aureococcus</taxon>
    </lineage>
</organism>
<comment type="subcellular location">
    <subcellularLocation>
        <location evidence="1">Membrane</location>
        <topology evidence="1">Multi-pass membrane protein</topology>
    </subcellularLocation>
</comment>
<feature type="transmembrane region" description="Helical" evidence="7">
    <location>
        <begin position="1947"/>
        <end position="1968"/>
    </location>
</feature>
<feature type="domain" description="SSD" evidence="8">
    <location>
        <begin position="1495"/>
        <end position="1614"/>
    </location>
</feature>
<comment type="similarity">
    <text evidence="6">Belongs to the dispatched family.</text>
</comment>
<evidence type="ECO:0000313" key="9">
    <source>
        <dbReference type="EMBL" id="EGB10132.1"/>
    </source>
</evidence>
<protein>
    <recommendedName>
        <fullName evidence="8">SSD domain-containing protein</fullName>
    </recommendedName>
</protein>
<evidence type="ECO:0000256" key="1">
    <source>
        <dbReference type="ARBA" id="ARBA00004141"/>
    </source>
</evidence>
<feature type="transmembrane region" description="Helical" evidence="7">
    <location>
        <begin position="1917"/>
        <end position="1941"/>
    </location>
</feature>
<gene>
    <name evidence="9" type="ORF">AURANDRAFT_62704</name>
</gene>
<feature type="transmembrane region" description="Helical" evidence="7">
    <location>
        <begin position="1179"/>
        <end position="1202"/>
    </location>
</feature>
<dbReference type="PANTHER" id="PTHR45951">
    <property type="entry name" value="PROTEIN DISPATCHED-RELATED"/>
    <property type="match status" value="1"/>
</dbReference>
<dbReference type="CDD" id="cd07389">
    <property type="entry name" value="MPP_PhoD"/>
    <property type="match status" value="1"/>
</dbReference>
<dbReference type="SUPFAM" id="SSF82866">
    <property type="entry name" value="Multidrug efflux transporter AcrB transmembrane domain"/>
    <property type="match status" value="2"/>
</dbReference>
<evidence type="ECO:0000256" key="7">
    <source>
        <dbReference type="SAM" id="Phobius"/>
    </source>
</evidence>
<evidence type="ECO:0000259" key="8">
    <source>
        <dbReference type="PROSITE" id="PS50156"/>
    </source>
</evidence>
<dbReference type="InterPro" id="IPR018946">
    <property type="entry name" value="PhoD-like_MPP"/>
</dbReference>
<keyword evidence="5" id="KW-0325">Glycoprotein</keyword>
<dbReference type="KEGG" id="aaf:AURANDRAFT_62704"/>
<dbReference type="eggNOG" id="KOG3664">
    <property type="taxonomic scope" value="Eukaryota"/>
</dbReference>
<feature type="transmembrane region" description="Helical" evidence="7">
    <location>
        <begin position="2053"/>
        <end position="2077"/>
    </location>
</feature>
<dbReference type="InterPro" id="IPR038607">
    <property type="entry name" value="PhoD-like_sf"/>
</dbReference>
<feature type="transmembrane region" description="Helical" evidence="7">
    <location>
        <begin position="1503"/>
        <end position="1522"/>
    </location>
</feature>
<evidence type="ECO:0000256" key="3">
    <source>
        <dbReference type="ARBA" id="ARBA00022989"/>
    </source>
</evidence>
<dbReference type="GO" id="GO:0022857">
    <property type="term" value="F:transmembrane transporter activity"/>
    <property type="evidence" value="ECO:0007669"/>
    <property type="project" value="TreeGrafter"/>
</dbReference>